<dbReference type="InterPro" id="IPR051533">
    <property type="entry name" value="WaaL-like"/>
</dbReference>
<protein>
    <recommendedName>
        <fullName evidence="6">O-antigen ligase-related domain-containing protein</fullName>
    </recommendedName>
</protein>
<feature type="transmembrane region" description="Helical" evidence="5">
    <location>
        <begin position="336"/>
        <end position="357"/>
    </location>
</feature>
<keyword evidence="4 5" id="KW-0472">Membrane</keyword>
<evidence type="ECO:0000313" key="8">
    <source>
        <dbReference type="Proteomes" id="UP000290889"/>
    </source>
</evidence>
<evidence type="ECO:0000256" key="3">
    <source>
        <dbReference type="ARBA" id="ARBA00022989"/>
    </source>
</evidence>
<feature type="transmembrane region" description="Helical" evidence="5">
    <location>
        <begin position="94"/>
        <end position="110"/>
    </location>
</feature>
<name>A0A411ECV1_9FLAO</name>
<feature type="transmembrane region" description="Helical" evidence="5">
    <location>
        <begin position="12"/>
        <end position="29"/>
    </location>
</feature>
<evidence type="ECO:0000259" key="6">
    <source>
        <dbReference type="Pfam" id="PF04932"/>
    </source>
</evidence>
<feature type="transmembrane region" description="Helical" evidence="5">
    <location>
        <begin position="122"/>
        <end position="144"/>
    </location>
</feature>
<dbReference type="Pfam" id="PF04932">
    <property type="entry name" value="Wzy_C"/>
    <property type="match status" value="1"/>
</dbReference>
<dbReference type="KEGG" id="mur:EQY75_13205"/>
<feature type="transmembrane region" description="Helical" evidence="5">
    <location>
        <begin position="164"/>
        <end position="181"/>
    </location>
</feature>
<dbReference type="GO" id="GO:0016020">
    <property type="term" value="C:membrane"/>
    <property type="evidence" value="ECO:0007669"/>
    <property type="project" value="UniProtKB-SubCell"/>
</dbReference>
<dbReference type="RefSeq" id="WP_129606603.1">
    <property type="nucleotide sequence ID" value="NZ_CP035544.1"/>
</dbReference>
<feature type="transmembrane region" description="Helical" evidence="5">
    <location>
        <begin position="63"/>
        <end position="82"/>
    </location>
</feature>
<feature type="transmembrane region" description="Helical" evidence="5">
    <location>
        <begin position="364"/>
        <end position="380"/>
    </location>
</feature>
<evidence type="ECO:0000256" key="1">
    <source>
        <dbReference type="ARBA" id="ARBA00004141"/>
    </source>
</evidence>
<evidence type="ECO:0000256" key="4">
    <source>
        <dbReference type="ARBA" id="ARBA00023136"/>
    </source>
</evidence>
<dbReference type="InterPro" id="IPR007016">
    <property type="entry name" value="O-antigen_ligase-rel_domated"/>
</dbReference>
<keyword evidence="3 5" id="KW-1133">Transmembrane helix</keyword>
<feature type="transmembrane region" description="Helical" evidence="5">
    <location>
        <begin position="215"/>
        <end position="231"/>
    </location>
</feature>
<feature type="transmembrane region" description="Helical" evidence="5">
    <location>
        <begin position="386"/>
        <end position="406"/>
    </location>
</feature>
<feature type="transmembrane region" description="Helical" evidence="5">
    <location>
        <begin position="190"/>
        <end position="209"/>
    </location>
</feature>
<feature type="domain" description="O-antigen ligase-related" evidence="6">
    <location>
        <begin position="199"/>
        <end position="349"/>
    </location>
</feature>
<sequence length="419" mass="47952">MKSGIVGEKNPFRHINFYQIALFLFLFTLPLENRYSNIGLILLTAAWILQFERQTVLSSFKKFAYIFLILNLIWFLIGLIFSFQEFFWDYMEKVGKYFLLVLLPLLMIPAKNLNRRQLAFSFSGFVISMVLILLISYANAAGQYQAGIENPFNYSVFVSKGGDFHPAYISMFVVCAFFLCLEGLQIFKSLGARIVITAILILFFLSVFVIQARTAILAMAILIPIYALLAINKRRAFYARLVLVISVFVIGTILVFKVGNTPFLLMKERVVNGFTNSLSIRIETWKCALEVFTSNSWIIGVGSGNEHLALKECYYNNFLTRQYFDNYNTHNDFLHILLRNGIIGLLLWIGFLGTMLIRNYQVKNHIGIIFVLLFCISGLTENLLSRIWGILFIGTGIGFCLLSYFNDARFISGSKRITE</sequence>
<dbReference type="AlphaFoldDB" id="A0A411ECV1"/>
<comment type="subcellular location">
    <subcellularLocation>
        <location evidence="1">Membrane</location>
        <topology evidence="1">Multi-pass membrane protein</topology>
    </subcellularLocation>
</comment>
<proteinExistence type="predicted"/>
<evidence type="ECO:0000256" key="5">
    <source>
        <dbReference type="SAM" id="Phobius"/>
    </source>
</evidence>
<reference evidence="7 8" key="1">
    <citation type="submission" date="2019-01" db="EMBL/GenBank/DDBJ databases">
        <title>Muriicola soli sp. nov., isolated from soil.</title>
        <authorList>
            <person name="Kang H.J."/>
            <person name="Kim S.B."/>
        </authorList>
    </citation>
    <scope>NUCLEOTIDE SEQUENCE [LARGE SCALE GENOMIC DNA]</scope>
    <source>
        <strain evidence="7 8">MMS17-SY002</strain>
    </source>
</reference>
<dbReference type="EMBL" id="CP035544">
    <property type="protein sequence ID" value="QBA65404.1"/>
    <property type="molecule type" value="Genomic_DNA"/>
</dbReference>
<dbReference type="Proteomes" id="UP000290889">
    <property type="component" value="Chromosome"/>
</dbReference>
<accession>A0A411ECV1</accession>
<keyword evidence="8" id="KW-1185">Reference proteome</keyword>
<gene>
    <name evidence="7" type="ORF">EQY75_13205</name>
</gene>
<organism evidence="7 8">
    <name type="scientific">Muriicola soli</name>
    <dbReference type="NCBI Taxonomy" id="2507538"/>
    <lineage>
        <taxon>Bacteria</taxon>
        <taxon>Pseudomonadati</taxon>
        <taxon>Bacteroidota</taxon>
        <taxon>Flavobacteriia</taxon>
        <taxon>Flavobacteriales</taxon>
        <taxon>Flavobacteriaceae</taxon>
        <taxon>Muriicola</taxon>
    </lineage>
</organism>
<feature type="transmembrane region" description="Helical" evidence="5">
    <location>
        <begin position="238"/>
        <end position="256"/>
    </location>
</feature>
<dbReference type="PANTHER" id="PTHR37422">
    <property type="entry name" value="TEICHURONIC ACID BIOSYNTHESIS PROTEIN TUAE"/>
    <property type="match status" value="1"/>
</dbReference>
<evidence type="ECO:0000256" key="2">
    <source>
        <dbReference type="ARBA" id="ARBA00022692"/>
    </source>
</evidence>
<dbReference type="OrthoDB" id="1631746at2"/>
<feature type="transmembrane region" description="Helical" evidence="5">
    <location>
        <begin position="35"/>
        <end position="51"/>
    </location>
</feature>
<evidence type="ECO:0000313" key="7">
    <source>
        <dbReference type="EMBL" id="QBA65404.1"/>
    </source>
</evidence>
<keyword evidence="2 5" id="KW-0812">Transmembrane</keyword>
<dbReference type="PANTHER" id="PTHR37422:SF13">
    <property type="entry name" value="LIPOPOLYSACCHARIDE BIOSYNTHESIS PROTEIN PA4999-RELATED"/>
    <property type="match status" value="1"/>
</dbReference>